<evidence type="ECO:0000313" key="2">
    <source>
        <dbReference type="Proteomes" id="UP000252731"/>
    </source>
</evidence>
<protein>
    <submittedName>
        <fullName evidence="1">Uncharacterized protein</fullName>
    </submittedName>
</protein>
<reference evidence="1 2" key="1">
    <citation type="submission" date="2018-06" db="EMBL/GenBank/DDBJ databases">
        <title>Freshwater and sediment microbial communities from various areas in North America, analyzing microbe dynamics in response to fracking.</title>
        <authorList>
            <person name="Lamendella R."/>
        </authorList>
    </citation>
    <scope>NUCLEOTIDE SEQUENCE [LARGE SCALE GENOMIC DNA]</scope>
    <source>
        <strain evidence="1 2">14_TX</strain>
    </source>
</reference>
<name>A0A366JGA5_CYTFI</name>
<organism evidence="1 2">
    <name type="scientific">Cytobacillus firmus</name>
    <name type="common">Bacillus firmus</name>
    <dbReference type="NCBI Taxonomy" id="1399"/>
    <lineage>
        <taxon>Bacteria</taxon>
        <taxon>Bacillati</taxon>
        <taxon>Bacillota</taxon>
        <taxon>Bacilli</taxon>
        <taxon>Bacillales</taxon>
        <taxon>Bacillaceae</taxon>
        <taxon>Cytobacillus</taxon>
    </lineage>
</organism>
<keyword evidence="2" id="KW-1185">Reference proteome</keyword>
<proteinExistence type="predicted"/>
<sequence length="83" mass="9195">MSSLYITKRRGSTSAFSYVRPAWVQSIGCKSRAMKAVVVEACYITFDIKTSLAINIKGFSSTNFEDFTVSDENFGYNGDTASR</sequence>
<gene>
    <name evidence="1" type="ORF">DFO70_14613</name>
</gene>
<comment type="caution">
    <text evidence="1">The sequence shown here is derived from an EMBL/GenBank/DDBJ whole genome shotgun (WGS) entry which is preliminary data.</text>
</comment>
<dbReference type="Proteomes" id="UP000252731">
    <property type="component" value="Unassembled WGS sequence"/>
</dbReference>
<accession>A0A366JGA5</accession>
<dbReference type="AlphaFoldDB" id="A0A366JGA5"/>
<evidence type="ECO:0000313" key="1">
    <source>
        <dbReference type="EMBL" id="RBP85344.1"/>
    </source>
</evidence>
<dbReference type="EMBL" id="QNSF01000046">
    <property type="protein sequence ID" value="RBP85344.1"/>
    <property type="molecule type" value="Genomic_DNA"/>
</dbReference>